<name>A0A2B7WMN6_POLH7</name>
<dbReference type="OrthoDB" id="2831558at2759"/>
<dbReference type="AlphaFoldDB" id="A0A2B7WMN6"/>
<accession>A0A2B7WMN6</accession>
<evidence type="ECO:0000313" key="2">
    <source>
        <dbReference type="Proteomes" id="UP000224634"/>
    </source>
</evidence>
<sequence length="233" mass="25874">MGGRLGRLVLPLAQPLAANGYKMEGRISSAIGALLRTASNLRYCFEMASFTNARFKKGNSLLDYRTAIGRREEMAIRTLEQVPKQFVMFYGPGAYQPTPKTKFAALKSYAQILKHILPSKPDLVTGTYGTKIFTALDLRDERAEAGVEFPLRVSEAEIAEIEADVKAAGIGIKVMNTIIGRLGDLWPEKGLIEHENYEVVMAMLQEIKGEFMEQCVRSAADKEVFEAFQPFDG</sequence>
<organism evidence="1 2">
    <name type="scientific">Polytolypa hystricis (strain UAMH7299)</name>
    <dbReference type="NCBI Taxonomy" id="1447883"/>
    <lineage>
        <taxon>Eukaryota</taxon>
        <taxon>Fungi</taxon>
        <taxon>Dikarya</taxon>
        <taxon>Ascomycota</taxon>
        <taxon>Pezizomycotina</taxon>
        <taxon>Eurotiomycetes</taxon>
        <taxon>Eurotiomycetidae</taxon>
        <taxon>Onygenales</taxon>
        <taxon>Onygenales incertae sedis</taxon>
        <taxon>Polytolypa</taxon>
    </lineage>
</organism>
<proteinExistence type="predicted"/>
<dbReference type="STRING" id="1447883.A0A2B7WMN6"/>
<evidence type="ECO:0000313" key="1">
    <source>
        <dbReference type="EMBL" id="PGG97799.1"/>
    </source>
</evidence>
<protein>
    <submittedName>
        <fullName evidence="1">Uncharacterized protein</fullName>
    </submittedName>
</protein>
<comment type="caution">
    <text evidence="1">The sequence shown here is derived from an EMBL/GenBank/DDBJ whole genome shotgun (WGS) entry which is preliminary data.</text>
</comment>
<dbReference type="EMBL" id="PDNA01000311">
    <property type="protein sequence ID" value="PGG97799.1"/>
    <property type="molecule type" value="Genomic_DNA"/>
</dbReference>
<keyword evidence="2" id="KW-1185">Reference proteome</keyword>
<reference evidence="1 2" key="1">
    <citation type="submission" date="2017-10" db="EMBL/GenBank/DDBJ databases">
        <title>Comparative genomics in systemic dimorphic fungi from Ajellomycetaceae.</title>
        <authorList>
            <person name="Munoz J.F."/>
            <person name="Mcewen J.G."/>
            <person name="Clay O.K."/>
            <person name="Cuomo C.A."/>
        </authorList>
    </citation>
    <scope>NUCLEOTIDE SEQUENCE [LARGE SCALE GENOMIC DNA]</scope>
    <source>
        <strain evidence="1 2">UAMH7299</strain>
    </source>
</reference>
<dbReference type="Proteomes" id="UP000224634">
    <property type="component" value="Unassembled WGS sequence"/>
</dbReference>
<gene>
    <name evidence="1" type="ORF">AJ80_09636</name>
</gene>